<organism evidence="3 4">
    <name type="scientific">Candida oxycetoniae</name>
    <dbReference type="NCBI Taxonomy" id="497107"/>
    <lineage>
        <taxon>Eukaryota</taxon>
        <taxon>Fungi</taxon>
        <taxon>Dikarya</taxon>
        <taxon>Ascomycota</taxon>
        <taxon>Saccharomycotina</taxon>
        <taxon>Pichiomycetes</taxon>
        <taxon>Debaryomycetaceae</taxon>
        <taxon>Candida/Lodderomyces clade</taxon>
        <taxon>Candida</taxon>
    </lineage>
</organism>
<name>A0AAI9WW41_9ASCO</name>
<comment type="caution">
    <text evidence="3">The sequence shown here is derived from an EMBL/GenBank/DDBJ whole genome shotgun (WGS) entry which is preliminary data.</text>
</comment>
<dbReference type="PANTHER" id="PTHR31902:SF7">
    <property type="entry name" value="ALTERED INHERITANCE OF MITOCHONDRIA PROTEIN 32"/>
    <property type="match status" value="1"/>
</dbReference>
<proteinExistence type="inferred from homology"/>
<dbReference type="RefSeq" id="XP_049178096.1">
    <property type="nucleotide sequence ID" value="XM_049326406.1"/>
</dbReference>
<evidence type="ECO:0000256" key="1">
    <source>
        <dbReference type="ARBA" id="ARBA00038208"/>
    </source>
</evidence>
<dbReference type="Pfam" id="PF06999">
    <property type="entry name" value="Suc_Fer-like"/>
    <property type="match status" value="1"/>
</dbReference>
<dbReference type="PANTHER" id="PTHR31902">
    <property type="entry name" value="ACTIN PATCHES DISTAL PROTEIN 1"/>
    <property type="match status" value="1"/>
</dbReference>
<dbReference type="InterPro" id="IPR036249">
    <property type="entry name" value="Thioredoxin-like_sf"/>
</dbReference>
<dbReference type="SUPFAM" id="SSF52833">
    <property type="entry name" value="Thioredoxin-like"/>
    <property type="match status" value="1"/>
</dbReference>
<dbReference type="InterPro" id="IPR009737">
    <property type="entry name" value="Aim32/Apd1-like"/>
</dbReference>
<dbReference type="CDD" id="cd03062">
    <property type="entry name" value="TRX_Fd_Sucrase"/>
    <property type="match status" value="1"/>
</dbReference>
<dbReference type="AlphaFoldDB" id="A0AAI9WW41"/>
<reference evidence="3" key="1">
    <citation type="journal article" date="2022" name="DNA Res.">
        <title>Genome analysis of five recently described species of the CUG-Ser clade uncovers Candida theae as a new hybrid lineage with pathogenic potential in the Candida parapsilosis species complex.</title>
        <authorList>
            <person name="Mixao V."/>
            <person name="Del Olmo V."/>
            <person name="Hegedusova E."/>
            <person name="Saus E."/>
            <person name="Pryszcz L."/>
            <person name="Cillingova A."/>
            <person name="Nosek J."/>
            <person name="Gabaldon T."/>
        </authorList>
    </citation>
    <scope>NUCLEOTIDE SEQUENCE</scope>
    <source>
        <strain evidence="3">CBS 10844</strain>
    </source>
</reference>
<protein>
    <recommendedName>
        <fullName evidence="2">Altered inheritance of mitochondria protein 32</fullName>
    </recommendedName>
</protein>
<keyword evidence="4" id="KW-1185">Reference proteome</keyword>
<sequence length="315" mass="36471">MIRLLRSLSTLSPRSAEIQWRLVESVPAPTYNTGCTFCQPTFPPDKQINFDQNLNKSSRIPAKHVMVLTTKDNKMEHFESKIENWKGTLSNEIGKLKHKVPIAEGTSVSSIVLQNHDTVLQEEFGINHYSNPQHQLVFLYPDMKAIKFDIMYTDQFITKYIPQTQKTTVFNPFKKKRVEEEEEEEEEMRKPAQEINVDDANFQETMIDKDLIVTCGHAKRDIRCGLLGPLITNEFDKVLRKEGIRDDSYVGEITHIGGHAFAGNVLYYPKQCKSNHDFIWYGRVFPKDVQGLVEETVKNKKIIQRLFRGDLSKYQ</sequence>
<dbReference type="Gene3D" id="3.40.30.10">
    <property type="entry name" value="Glutaredoxin"/>
    <property type="match status" value="1"/>
</dbReference>
<dbReference type="EMBL" id="JAHUZD010000150">
    <property type="protein sequence ID" value="KAI3402347.2"/>
    <property type="molecule type" value="Genomic_DNA"/>
</dbReference>
<dbReference type="GeneID" id="73382530"/>
<dbReference type="Proteomes" id="UP001202479">
    <property type="component" value="Unassembled WGS sequence"/>
</dbReference>
<evidence type="ECO:0000313" key="3">
    <source>
        <dbReference type="EMBL" id="KAI3402347.2"/>
    </source>
</evidence>
<evidence type="ECO:0000256" key="2">
    <source>
        <dbReference type="ARBA" id="ARBA00040895"/>
    </source>
</evidence>
<accession>A0AAI9WW41</accession>
<comment type="similarity">
    <text evidence="1">Belongs to the AIM32 family.</text>
</comment>
<evidence type="ECO:0000313" key="4">
    <source>
        <dbReference type="Proteomes" id="UP001202479"/>
    </source>
</evidence>
<gene>
    <name evidence="3" type="ORF">KGF56_004917</name>
</gene>